<dbReference type="InParanoid" id="Q7RMB8"/>
<protein>
    <submittedName>
        <fullName evidence="2">Yir3 protein</fullName>
    </submittedName>
</protein>
<accession>Q7RMB8</accession>
<keyword evidence="1" id="KW-1133">Transmembrane helix</keyword>
<dbReference type="NCBIfam" id="TIGR01590">
    <property type="entry name" value="yir-bir-cir_Pla"/>
    <property type="match status" value="1"/>
</dbReference>
<dbReference type="AlphaFoldDB" id="Q7RMB8"/>
<keyword evidence="1" id="KW-0812">Transmembrane</keyword>
<gene>
    <name evidence="2" type="ORF">PY02263</name>
</gene>
<name>Q7RMB8_PLAYO</name>
<evidence type="ECO:0000256" key="1">
    <source>
        <dbReference type="SAM" id="Phobius"/>
    </source>
</evidence>
<sequence>MMNDNMCSKFLLVRNLLPDEFENNGDYQINDKNFFSEYYDNNNGRNDELEKINGGCLYLFKNMFGDSYSFKEYTNNNIKVVEYIIIWLSYMLSLKSNGKINNLKDFYNQYIKNAEKYTNHISGVESHYRSYKDLIDKNNYLLNMDMSIISKFYESFILLCEMNTKLYANVSNCEEYLGKAQKFVKKYDELNEKYYDFNDKYSIIKGNSYNQLLSTLSNDYNNLKNRCKYYKYINYPSLPTYSRRSIIRNALIPFILVVTAILFVIWISGKIPKTTFKKKNKKNNKENELLICNSKSSDYSMNSNNGLYMLRNCLF</sequence>
<proteinExistence type="predicted"/>
<dbReference type="InterPro" id="IPR006477">
    <property type="entry name" value="Yir_bir_cir"/>
</dbReference>
<dbReference type="EMBL" id="AABL01000619">
    <property type="protein sequence ID" value="EAA21699.1"/>
    <property type="molecule type" value="Genomic_DNA"/>
</dbReference>
<feature type="transmembrane region" description="Helical" evidence="1">
    <location>
        <begin position="250"/>
        <end position="269"/>
    </location>
</feature>
<comment type="caution">
    <text evidence="2">The sequence shown here is derived from an EMBL/GenBank/DDBJ whole genome shotgun (WGS) entry which is preliminary data.</text>
</comment>
<evidence type="ECO:0000313" key="2">
    <source>
        <dbReference type="EMBL" id="EAA21699.1"/>
    </source>
</evidence>
<keyword evidence="3" id="KW-1185">Reference proteome</keyword>
<reference evidence="2 3" key="1">
    <citation type="journal article" date="2002" name="Nature">
        <title>Genome sequence and comparative analysis of the model rodent malaria parasite Plasmodium yoelii yoelii.</title>
        <authorList>
            <person name="Carlton J.M."/>
            <person name="Angiuoli S.V."/>
            <person name="Suh B.B."/>
            <person name="Kooij T.W."/>
            <person name="Pertea M."/>
            <person name="Silva J.C."/>
            <person name="Ermolaeva M.D."/>
            <person name="Allen J.E."/>
            <person name="Selengut J.D."/>
            <person name="Koo H.L."/>
            <person name="Peterson J.D."/>
            <person name="Pop M."/>
            <person name="Kosack D.S."/>
            <person name="Shumway M.F."/>
            <person name="Bidwell S.L."/>
            <person name="Shallom S.J."/>
            <person name="van Aken S.E."/>
            <person name="Riedmuller S.B."/>
            <person name="Feldblyum T.V."/>
            <person name="Cho J.K."/>
            <person name="Quackenbush J."/>
            <person name="Sedegah M."/>
            <person name="Shoaibi A."/>
            <person name="Cummings L.M."/>
            <person name="Florens L."/>
            <person name="Yates J.R."/>
            <person name="Raine J.D."/>
            <person name="Sinden R.E."/>
            <person name="Harris M.A."/>
            <person name="Cunningham D.A."/>
            <person name="Preiser P.R."/>
            <person name="Bergman L.W."/>
            <person name="Vaidya A.B."/>
            <person name="van Lin L.H."/>
            <person name="Janse C.J."/>
            <person name="Waters A.P."/>
            <person name="Smith H.O."/>
            <person name="White O.R."/>
            <person name="Salzberg S.L."/>
            <person name="Venter J.C."/>
            <person name="Fraser C.M."/>
            <person name="Hoffman S.L."/>
            <person name="Gardner M.J."/>
            <person name="Carucci D.J."/>
        </authorList>
    </citation>
    <scope>NUCLEOTIDE SEQUENCE [LARGE SCALE GENOMIC DNA]</scope>
    <source>
        <strain evidence="2 3">17XNL</strain>
    </source>
</reference>
<dbReference type="Pfam" id="PF06022">
    <property type="entry name" value="Cir_Bir_Yir"/>
    <property type="match status" value="1"/>
</dbReference>
<organism evidence="2 3">
    <name type="scientific">Plasmodium yoelii yoelii</name>
    <dbReference type="NCBI Taxonomy" id="73239"/>
    <lineage>
        <taxon>Eukaryota</taxon>
        <taxon>Sar</taxon>
        <taxon>Alveolata</taxon>
        <taxon>Apicomplexa</taxon>
        <taxon>Aconoidasida</taxon>
        <taxon>Haemosporida</taxon>
        <taxon>Plasmodiidae</taxon>
        <taxon>Plasmodium</taxon>
        <taxon>Plasmodium (Vinckeia)</taxon>
    </lineage>
</organism>
<evidence type="ECO:0000313" key="3">
    <source>
        <dbReference type="Proteomes" id="UP000008553"/>
    </source>
</evidence>
<keyword evidence="1" id="KW-0472">Membrane</keyword>
<dbReference type="Proteomes" id="UP000008553">
    <property type="component" value="Unassembled WGS sequence"/>
</dbReference>
<dbReference type="PaxDb" id="73239-Q7RMB8"/>